<evidence type="ECO:0000313" key="1">
    <source>
        <dbReference type="EMBL" id="TGG34948.1"/>
    </source>
</evidence>
<evidence type="ECO:0000313" key="3">
    <source>
        <dbReference type="Proteomes" id="UP000297635"/>
    </source>
</evidence>
<keyword evidence="3" id="KW-1185">Reference proteome</keyword>
<comment type="caution">
    <text evidence="1">The sequence shown here is derived from an EMBL/GenBank/DDBJ whole genome shotgun (WGS) entry which is preliminary data.</text>
</comment>
<accession>A0A4Z0V0V9</accession>
<sequence>MTPNETKLQNLRNYLDTLIGEYREAISSSVREMEKFNISPEDFRKESVSLNVAAFTLGYLNLAKEVSEKSDYKTTENYIRFHKHQIETKTIGEAGVITLAQNATISALSTIIDLYLDK</sequence>
<organism evidence="1 3">
    <name type="scientific">Duncaniella freteri</name>
    <dbReference type="NCBI Taxonomy" id="2530391"/>
    <lineage>
        <taxon>Bacteria</taxon>
        <taxon>Pseudomonadati</taxon>
        <taxon>Bacteroidota</taxon>
        <taxon>Bacteroidia</taxon>
        <taxon>Bacteroidales</taxon>
        <taxon>Muribaculaceae</taxon>
        <taxon>Duncaniella</taxon>
    </lineage>
</organism>
<name>A0A4Z0V0V9_9BACT</name>
<dbReference type="Proteomes" id="UP000297635">
    <property type="component" value="Unassembled WGS sequence"/>
</dbReference>
<proteinExistence type="predicted"/>
<dbReference type="EMBL" id="SJSA01000002">
    <property type="protein sequence ID" value="TGG36550.1"/>
    <property type="molecule type" value="Genomic_DNA"/>
</dbReference>
<dbReference type="GeneID" id="82151272"/>
<protein>
    <submittedName>
        <fullName evidence="1">Uncharacterized protein</fullName>
    </submittedName>
</protein>
<keyword evidence="1" id="KW-0614">Plasmid</keyword>
<reference evidence="1 3" key="1">
    <citation type="submission" date="2019-02" db="EMBL/GenBank/DDBJ databases">
        <title>Isolation and identification of novel species under the genus Muribaculum.</title>
        <authorList>
            <person name="Miyake S."/>
            <person name="Ding Y."/>
            <person name="Low A."/>
            <person name="Soh M."/>
            <person name="Seedorf H."/>
        </authorList>
    </citation>
    <scope>NUCLEOTIDE SEQUENCE [LARGE SCALE GENOMIC DNA]</scope>
    <source>
        <strain evidence="1 3">TLL-A3</strain>
        <plasmid evidence="1">pTAA-3-2</plasmid>
    </source>
</reference>
<dbReference type="RefSeq" id="WP_135472284.1">
    <property type="nucleotide sequence ID" value="NZ_SJSA01000002.1"/>
</dbReference>
<dbReference type="AlphaFoldDB" id="A0A4Z0V0V9"/>
<dbReference type="EMBL" id="SJSA01000004">
    <property type="protein sequence ID" value="TGG34948.1"/>
    <property type="molecule type" value="Genomic_DNA"/>
</dbReference>
<gene>
    <name evidence="2" type="ORF">EZ315_11955</name>
    <name evidence="1" type="ORF">EZ315_15935</name>
</gene>
<geneLocation type="plasmid" evidence="1">
    <name>pTAA-3-2</name>
</geneLocation>
<evidence type="ECO:0000313" key="2">
    <source>
        <dbReference type="EMBL" id="TGG36550.1"/>
    </source>
</evidence>